<dbReference type="GeneID" id="132541367"/>
<evidence type="ECO:0000313" key="3">
    <source>
        <dbReference type="RefSeq" id="XP_060057680.1"/>
    </source>
</evidence>
<feature type="compositionally biased region" description="Low complexity" evidence="1">
    <location>
        <begin position="1"/>
        <end position="10"/>
    </location>
</feature>
<proteinExistence type="predicted"/>
<feature type="region of interest" description="Disordered" evidence="1">
    <location>
        <begin position="1"/>
        <end position="164"/>
    </location>
</feature>
<sequence>MLPAPLSARPARPPPGRGRRRQRRANFPFPGGCRPEAGGRGAVRASGLHSTRPGPARPPRGRPPRPASRRPGAPPPPAPHPPPPTTGSAPRDPGRTEGPAGPGAWVRGTCRGRARRGHGPPGPALPPAPGTGLPAAARKELRRLAPNVGHLSPTENTPQGIRGLTTATRGAGVLCL</sequence>
<evidence type="ECO:0000313" key="2">
    <source>
        <dbReference type="Proteomes" id="UP001652624"/>
    </source>
</evidence>
<protein>
    <submittedName>
        <fullName evidence="3">Proline-rich proteoglycan 2-like</fullName>
    </submittedName>
</protein>
<feature type="compositionally biased region" description="Pro residues" evidence="1">
    <location>
        <begin position="120"/>
        <end position="129"/>
    </location>
</feature>
<dbReference type="RefSeq" id="XP_060057680.1">
    <property type="nucleotide sequence ID" value="XM_060201697.1"/>
</dbReference>
<evidence type="ECO:0000256" key="1">
    <source>
        <dbReference type="SAM" id="MobiDB-lite"/>
    </source>
</evidence>
<keyword evidence="2" id="KW-1185">Reference proteome</keyword>
<feature type="compositionally biased region" description="Pro residues" evidence="1">
    <location>
        <begin position="72"/>
        <end position="85"/>
    </location>
</feature>
<reference evidence="3" key="1">
    <citation type="submission" date="2025-08" db="UniProtKB">
        <authorList>
            <consortium name="RefSeq"/>
        </authorList>
    </citation>
    <scope>IDENTIFICATION</scope>
</reference>
<gene>
    <name evidence="3" type="primary">LOC132541367</name>
</gene>
<organism evidence="2 3">
    <name type="scientific">Erinaceus europaeus</name>
    <name type="common">Western European hedgehog</name>
    <dbReference type="NCBI Taxonomy" id="9365"/>
    <lineage>
        <taxon>Eukaryota</taxon>
        <taxon>Metazoa</taxon>
        <taxon>Chordata</taxon>
        <taxon>Craniata</taxon>
        <taxon>Vertebrata</taxon>
        <taxon>Euteleostomi</taxon>
        <taxon>Mammalia</taxon>
        <taxon>Eutheria</taxon>
        <taxon>Laurasiatheria</taxon>
        <taxon>Eulipotyphla</taxon>
        <taxon>Erinaceidae</taxon>
        <taxon>Erinaceinae</taxon>
        <taxon>Erinaceus</taxon>
    </lineage>
</organism>
<dbReference type="Proteomes" id="UP001652624">
    <property type="component" value="Chromosome 11"/>
</dbReference>
<accession>A0ABM3Y9D6</accession>
<name>A0ABM3Y9D6_ERIEU</name>